<evidence type="ECO:0000256" key="3">
    <source>
        <dbReference type="ARBA" id="ARBA00022676"/>
    </source>
</evidence>
<sequence>MTMITNNQLIFISATEQRMHCFDNNNVYKSYLISTGKNGLGELSGSGCTPRGWHQIYSRIGLDAPINSVFISREWTGEIYTPELAALYPERDWILTRILQLDGLEEGRNKGGKVDSLQRFIYIHGTPDTSELGKPASHGCIRMQNSDLVELADWVAVGTRVCIE</sequence>
<dbReference type="CDD" id="cd16913">
    <property type="entry name" value="YkuD_like"/>
    <property type="match status" value="1"/>
</dbReference>
<evidence type="ECO:0000256" key="6">
    <source>
        <dbReference type="ARBA" id="ARBA00022960"/>
    </source>
</evidence>
<dbReference type="InterPro" id="IPR050979">
    <property type="entry name" value="LD-transpeptidase"/>
</dbReference>
<feature type="active site" description="Nucleophile" evidence="9">
    <location>
        <position position="140"/>
    </location>
</feature>
<dbReference type="Gene3D" id="2.40.440.10">
    <property type="entry name" value="L,D-transpeptidase catalytic domain-like"/>
    <property type="match status" value="1"/>
</dbReference>
<dbReference type="InterPro" id="IPR005490">
    <property type="entry name" value="LD_TPept_cat_dom"/>
</dbReference>
<dbReference type="GO" id="GO:0071972">
    <property type="term" value="F:peptidoglycan L,D-transpeptidase activity"/>
    <property type="evidence" value="ECO:0007669"/>
    <property type="project" value="TreeGrafter"/>
</dbReference>
<dbReference type="PANTHER" id="PTHR30582">
    <property type="entry name" value="L,D-TRANSPEPTIDASE"/>
    <property type="match status" value="1"/>
</dbReference>
<dbReference type="Proteomes" id="UP000254677">
    <property type="component" value="Unassembled WGS sequence"/>
</dbReference>
<keyword evidence="5" id="KW-0378">Hydrolase</keyword>
<dbReference type="EMBL" id="UGOA01000001">
    <property type="protein sequence ID" value="STX42269.1"/>
    <property type="molecule type" value="Genomic_DNA"/>
</dbReference>
<keyword evidence="7 9" id="KW-0573">Peptidoglycan synthesis</keyword>
<keyword evidence="6 9" id="KW-0133">Cell shape</keyword>
<evidence type="ECO:0000256" key="4">
    <source>
        <dbReference type="ARBA" id="ARBA00022679"/>
    </source>
</evidence>
<evidence type="ECO:0000256" key="5">
    <source>
        <dbReference type="ARBA" id="ARBA00022801"/>
    </source>
</evidence>
<organism evidence="11 12">
    <name type="scientific">Legionella donaldsonii</name>
    <dbReference type="NCBI Taxonomy" id="45060"/>
    <lineage>
        <taxon>Bacteria</taxon>
        <taxon>Pseudomonadati</taxon>
        <taxon>Pseudomonadota</taxon>
        <taxon>Gammaproteobacteria</taxon>
        <taxon>Legionellales</taxon>
        <taxon>Legionellaceae</taxon>
        <taxon>Legionella</taxon>
    </lineage>
</organism>
<evidence type="ECO:0000256" key="7">
    <source>
        <dbReference type="ARBA" id="ARBA00022984"/>
    </source>
</evidence>
<proteinExistence type="inferred from homology"/>
<dbReference type="InterPro" id="IPR038063">
    <property type="entry name" value="Transpep_catalytic_dom"/>
</dbReference>
<protein>
    <submittedName>
        <fullName evidence="11">Putative ErfK/YbiS/YcfS/YnhG protein</fullName>
        <ecNumber evidence="11">2.-.-.-</ecNumber>
    </submittedName>
</protein>
<keyword evidence="12" id="KW-1185">Reference proteome</keyword>
<feature type="active site" description="Proton donor/acceptor" evidence="9">
    <location>
        <position position="124"/>
    </location>
</feature>
<dbReference type="GO" id="GO:0008360">
    <property type="term" value="P:regulation of cell shape"/>
    <property type="evidence" value="ECO:0007669"/>
    <property type="project" value="UniProtKB-UniRule"/>
</dbReference>
<feature type="domain" description="L,D-TPase catalytic" evidence="10">
    <location>
        <begin position="8"/>
        <end position="164"/>
    </location>
</feature>
<dbReference type="GO" id="GO:0071555">
    <property type="term" value="P:cell wall organization"/>
    <property type="evidence" value="ECO:0007669"/>
    <property type="project" value="UniProtKB-UniRule"/>
</dbReference>
<dbReference type="PROSITE" id="PS52029">
    <property type="entry name" value="LD_TPASE"/>
    <property type="match status" value="1"/>
</dbReference>
<reference evidence="11 12" key="1">
    <citation type="submission" date="2018-06" db="EMBL/GenBank/DDBJ databases">
        <authorList>
            <consortium name="Pathogen Informatics"/>
            <person name="Doyle S."/>
        </authorList>
    </citation>
    <scope>NUCLEOTIDE SEQUENCE [LARGE SCALE GENOMIC DNA]</scope>
    <source>
        <strain evidence="11 12">NCTC13292</strain>
    </source>
</reference>
<dbReference type="GO" id="GO:0005576">
    <property type="term" value="C:extracellular region"/>
    <property type="evidence" value="ECO:0007669"/>
    <property type="project" value="TreeGrafter"/>
</dbReference>
<dbReference type="AlphaFoldDB" id="A0A378J434"/>
<accession>A0A378J434</accession>
<comment type="similarity">
    <text evidence="2">Belongs to the YkuD family.</text>
</comment>
<dbReference type="SUPFAM" id="SSF141523">
    <property type="entry name" value="L,D-transpeptidase catalytic domain-like"/>
    <property type="match status" value="1"/>
</dbReference>
<comment type="pathway">
    <text evidence="1 9">Cell wall biogenesis; peptidoglycan biosynthesis.</text>
</comment>
<keyword evidence="4 11" id="KW-0808">Transferase</keyword>
<evidence type="ECO:0000256" key="2">
    <source>
        <dbReference type="ARBA" id="ARBA00005992"/>
    </source>
</evidence>
<evidence type="ECO:0000313" key="11">
    <source>
        <dbReference type="EMBL" id="STX42269.1"/>
    </source>
</evidence>
<evidence type="ECO:0000256" key="1">
    <source>
        <dbReference type="ARBA" id="ARBA00004752"/>
    </source>
</evidence>
<dbReference type="PANTHER" id="PTHR30582:SF24">
    <property type="entry name" value="L,D-TRANSPEPTIDASE ERFK_SRFK-RELATED"/>
    <property type="match status" value="1"/>
</dbReference>
<keyword evidence="8 9" id="KW-0961">Cell wall biogenesis/degradation</keyword>
<evidence type="ECO:0000256" key="8">
    <source>
        <dbReference type="ARBA" id="ARBA00023316"/>
    </source>
</evidence>
<dbReference type="GO" id="GO:0016757">
    <property type="term" value="F:glycosyltransferase activity"/>
    <property type="evidence" value="ECO:0007669"/>
    <property type="project" value="UniProtKB-KW"/>
</dbReference>
<dbReference type="GO" id="GO:0018104">
    <property type="term" value="P:peptidoglycan-protein cross-linking"/>
    <property type="evidence" value="ECO:0007669"/>
    <property type="project" value="TreeGrafter"/>
</dbReference>
<evidence type="ECO:0000313" key="12">
    <source>
        <dbReference type="Proteomes" id="UP000254677"/>
    </source>
</evidence>
<evidence type="ECO:0000256" key="9">
    <source>
        <dbReference type="PROSITE-ProRule" id="PRU01373"/>
    </source>
</evidence>
<dbReference type="EC" id="2.-.-.-" evidence="11"/>
<dbReference type="Pfam" id="PF03734">
    <property type="entry name" value="YkuD"/>
    <property type="match status" value="1"/>
</dbReference>
<evidence type="ECO:0000259" key="10">
    <source>
        <dbReference type="PROSITE" id="PS52029"/>
    </source>
</evidence>
<name>A0A378J434_9GAMM</name>
<dbReference type="UniPathway" id="UPA00219"/>
<keyword evidence="3" id="KW-0328">Glycosyltransferase</keyword>
<gene>
    <name evidence="11" type="primary">ykuD</name>
    <name evidence="11" type="ORF">NCTC13292_01471</name>
</gene>